<keyword evidence="2" id="KW-1185">Reference proteome</keyword>
<dbReference type="EMBL" id="QGKV02000759">
    <property type="protein sequence ID" value="KAF3566615.1"/>
    <property type="molecule type" value="Genomic_DNA"/>
</dbReference>
<organism evidence="1 2">
    <name type="scientific">Brassica cretica</name>
    <name type="common">Mustard</name>
    <dbReference type="NCBI Taxonomy" id="69181"/>
    <lineage>
        <taxon>Eukaryota</taxon>
        <taxon>Viridiplantae</taxon>
        <taxon>Streptophyta</taxon>
        <taxon>Embryophyta</taxon>
        <taxon>Tracheophyta</taxon>
        <taxon>Spermatophyta</taxon>
        <taxon>Magnoliopsida</taxon>
        <taxon>eudicotyledons</taxon>
        <taxon>Gunneridae</taxon>
        <taxon>Pentapetalae</taxon>
        <taxon>rosids</taxon>
        <taxon>malvids</taxon>
        <taxon>Brassicales</taxon>
        <taxon>Brassicaceae</taxon>
        <taxon>Brassiceae</taxon>
        <taxon>Brassica</taxon>
    </lineage>
</organism>
<gene>
    <name evidence="1" type="ORF">DY000_02017201</name>
</gene>
<name>A0ABQ7D548_BRACR</name>
<evidence type="ECO:0000313" key="1">
    <source>
        <dbReference type="EMBL" id="KAF3566615.1"/>
    </source>
</evidence>
<proteinExistence type="predicted"/>
<evidence type="ECO:0000313" key="2">
    <source>
        <dbReference type="Proteomes" id="UP000266723"/>
    </source>
</evidence>
<reference evidence="1 2" key="1">
    <citation type="journal article" date="2020" name="BMC Genomics">
        <title>Intraspecific diversification of the crop wild relative Brassica cretica Lam. using demographic model selection.</title>
        <authorList>
            <person name="Kioukis A."/>
            <person name="Michalopoulou V.A."/>
            <person name="Briers L."/>
            <person name="Pirintsos S."/>
            <person name="Studholme D.J."/>
            <person name="Pavlidis P."/>
            <person name="Sarris P.F."/>
        </authorList>
    </citation>
    <scope>NUCLEOTIDE SEQUENCE [LARGE SCALE GENOMIC DNA]</scope>
    <source>
        <strain evidence="2">cv. PFS-1207/04</strain>
    </source>
</reference>
<protein>
    <recommendedName>
        <fullName evidence="3">F-box associated domain-containing protein</fullName>
    </recommendedName>
</protein>
<dbReference type="Proteomes" id="UP000266723">
    <property type="component" value="Unassembled WGS sequence"/>
</dbReference>
<evidence type="ECO:0008006" key="3">
    <source>
        <dbReference type="Google" id="ProtNLM"/>
    </source>
</evidence>
<accession>A0ABQ7D548</accession>
<comment type="caution">
    <text evidence="1">The sequence shown here is derived from an EMBL/GenBank/DDBJ whole genome shotgun (WGS) entry which is preliminary data.</text>
</comment>
<sequence length="89" mass="10177">MWDFAGVAVLEFAGEVELAIGAAVILKLRIWSPPVDVLYYSSAEYSRVNVWEMRRQSSEETILHEEKDEKTIEIHMSLFGKLDGDMAEK</sequence>